<keyword evidence="5 7" id="KW-0238">DNA-binding</keyword>
<proteinExistence type="inferred from homology"/>
<evidence type="ECO:0000256" key="1">
    <source>
        <dbReference type="ARBA" id="ARBA00013860"/>
    </source>
</evidence>
<reference evidence="9" key="2">
    <citation type="submission" date="2016-05" db="EMBL/GenBank/DDBJ databases">
        <authorList>
            <person name="Lavstsen T."/>
            <person name="Jespersen J.S."/>
        </authorList>
    </citation>
    <scope>NUCLEOTIDE SEQUENCE</scope>
    <source>
        <strain evidence="9">NML01-0328</strain>
        <strain evidence="10">NML120819</strain>
    </source>
</reference>
<name>A0A1A9RD35_EIKCO</name>
<comment type="subunit">
    <text evidence="7">Forms oligomers.</text>
</comment>
<dbReference type="GO" id="GO:0005737">
    <property type="term" value="C:cytoplasm"/>
    <property type="evidence" value="ECO:0007669"/>
    <property type="project" value="UniProtKB-UniRule"/>
</dbReference>
<dbReference type="InterPro" id="IPR037914">
    <property type="entry name" value="SpoVT-AbrB_sf"/>
</dbReference>
<dbReference type="InterPro" id="IPR035644">
    <property type="entry name" value="MraZ_C"/>
</dbReference>
<protein>
    <recommendedName>
        <fullName evidence="1 7">Transcriptional regulator MraZ</fullName>
    </recommendedName>
</protein>
<reference evidence="11 12" key="1">
    <citation type="submission" date="2016-05" db="EMBL/GenBank/DDBJ databases">
        <title>Draft genome of Corynebacterium afermentans subsp. afermentans LCDC 88199T.</title>
        <authorList>
            <person name="Bernier A.-M."/>
            <person name="Bernard K."/>
        </authorList>
    </citation>
    <scope>NUCLEOTIDE SEQUENCE [LARGE SCALE GENOMIC DNA]</scope>
    <source>
        <strain evidence="11">NML01-0328</strain>
        <strain evidence="12">NML120819</strain>
    </source>
</reference>
<dbReference type="GO" id="GO:0000976">
    <property type="term" value="F:transcription cis-regulatory region binding"/>
    <property type="evidence" value="ECO:0007669"/>
    <property type="project" value="TreeGrafter"/>
</dbReference>
<dbReference type="HAMAP" id="MF_01008">
    <property type="entry name" value="MraZ"/>
    <property type="match status" value="1"/>
</dbReference>
<keyword evidence="6 7" id="KW-0804">Transcription</keyword>
<dbReference type="SUPFAM" id="SSF89447">
    <property type="entry name" value="AbrB/MazE/MraZ-like"/>
    <property type="match status" value="1"/>
</dbReference>
<evidence type="ECO:0000313" key="12">
    <source>
        <dbReference type="Proteomes" id="UP000078103"/>
    </source>
</evidence>
<dbReference type="Proteomes" id="UP000078103">
    <property type="component" value="Unassembled WGS sequence"/>
</dbReference>
<dbReference type="RefSeq" id="WP_023887050.1">
    <property type="nucleotide sequence ID" value="NZ_CAJPRZ010000003.1"/>
</dbReference>
<dbReference type="InterPro" id="IPR020603">
    <property type="entry name" value="MraZ_dom"/>
</dbReference>
<dbReference type="CDD" id="cd16321">
    <property type="entry name" value="MraZ_C"/>
    <property type="match status" value="1"/>
</dbReference>
<evidence type="ECO:0000256" key="6">
    <source>
        <dbReference type="ARBA" id="ARBA00023163"/>
    </source>
</evidence>
<dbReference type="GO" id="GO:0003700">
    <property type="term" value="F:DNA-binding transcription factor activity"/>
    <property type="evidence" value="ECO:0007669"/>
    <property type="project" value="UniProtKB-UniRule"/>
</dbReference>
<evidence type="ECO:0000313" key="9">
    <source>
        <dbReference type="EMBL" id="OAM16163.1"/>
    </source>
</evidence>
<dbReference type="CDD" id="cd16320">
    <property type="entry name" value="MraZ_N"/>
    <property type="match status" value="1"/>
</dbReference>
<dbReference type="InterPro" id="IPR038619">
    <property type="entry name" value="MraZ_sf"/>
</dbReference>
<evidence type="ECO:0000256" key="5">
    <source>
        <dbReference type="ARBA" id="ARBA00023125"/>
    </source>
</evidence>
<evidence type="ECO:0000256" key="4">
    <source>
        <dbReference type="ARBA" id="ARBA00023015"/>
    </source>
</evidence>
<keyword evidence="3" id="KW-0677">Repeat</keyword>
<dbReference type="Pfam" id="PF02381">
    <property type="entry name" value="MraZ"/>
    <property type="match status" value="2"/>
</dbReference>
<evidence type="ECO:0000313" key="11">
    <source>
        <dbReference type="Proteomes" id="UP000078003"/>
    </source>
</evidence>
<evidence type="ECO:0000256" key="7">
    <source>
        <dbReference type="HAMAP-Rule" id="MF_01008"/>
    </source>
</evidence>
<evidence type="ECO:0000259" key="8">
    <source>
        <dbReference type="PROSITE" id="PS51740"/>
    </source>
</evidence>
<comment type="caution">
    <text evidence="9">The sequence shown here is derived from an EMBL/GenBank/DDBJ whole genome shotgun (WGS) entry which is preliminary data.</text>
</comment>
<evidence type="ECO:0000256" key="2">
    <source>
        <dbReference type="ARBA" id="ARBA00022490"/>
    </source>
</evidence>
<dbReference type="AlphaFoldDB" id="A0A1A9RD35"/>
<comment type="subcellular location">
    <subcellularLocation>
        <location evidence="7">Cytoplasm</location>
        <location evidence="7">Nucleoid</location>
    </subcellularLocation>
</comment>
<gene>
    <name evidence="7" type="primary">mraZ</name>
    <name evidence="9" type="ORF">A7P85_07055</name>
    <name evidence="10" type="ORF">A7P89_06585</name>
</gene>
<dbReference type="Gene3D" id="3.40.1550.20">
    <property type="entry name" value="Transcriptional regulator MraZ domain"/>
    <property type="match status" value="1"/>
</dbReference>
<feature type="domain" description="SpoVT-AbrB" evidence="8">
    <location>
        <begin position="5"/>
        <end position="51"/>
    </location>
</feature>
<keyword evidence="2 7" id="KW-0963">Cytoplasm</keyword>
<dbReference type="GO" id="GO:0009295">
    <property type="term" value="C:nucleoid"/>
    <property type="evidence" value="ECO:0007669"/>
    <property type="project" value="UniProtKB-SubCell"/>
</dbReference>
<dbReference type="InterPro" id="IPR003444">
    <property type="entry name" value="MraZ"/>
</dbReference>
<keyword evidence="4 7" id="KW-0805">Transcription regulation</keyword>
<dbReference type="PANTHER" id="PTHR34701">
    <property type="entry name" value="TRANSCRIPTIONAL REGULATOR MRAZ"/>
    <property type="match status" value="1"/>
</dbReference>
<dbReference type="PANTHER" id="PTHR34701:SF1">
    <property type="entry name" value="TRANSCRIPTIONAL REGULATOR MRAZ"/>
    <property type="match status" value="1"/>
</dbReference>
<evidence type="ECO:0000256" key="3">
    <source>
        <dbReference type="ARBA" id="ARBA00022737"/>
    </source>
</evidence>
<comment type="similarity">
    <text evidence="7">Belongs to the MraZ family.</text>
</comment>
<dbReference type="InterPro" id="IPR035642">
    <property type="entry name" value="MraZ_N"/>
</dbReference>
<organism evidence="9 11">
    <name type="scientific">Eikenella corrodens</name>
    <dbReference type="NCBI Taxonomy" id="539"/>
    <lineage>
        <taxon>Bacteria</taxon>
        <taxon>Pseudomonadati</taxon>
        <taxon>Pseudomonadota</taxon>
        <taxon>Betaproteobacteria</taxon>
        <taxon>Neisseriales</taxon>
        <taxon>Neisseriaceae</taxon>
        <taxon>Eikenella</taxon>
    </lineage>
</organism>
<dbReference type="GO" id="GO:2000143">
    <property type="term" value="P:negative regulation of DNA-templated transcription initiation"/>
    <property type="evidence" value="ECO:0007669"/>
    <property type="project" value="TreeGrafter"/>
</dbReference>
<feature type="domain" description="SpoVT-AbrB" evidence="8">
    <location>
        <begin position="81"/>
        <end position="124"/>
    </location>
</feature>
<dbReference type="EMBL" id="LXSH01000019">
    <property type="protein sequence ID" value="OAM21834.1"/>
    <property type="molecule type" value="Genomic_DNA"/>
</dbReference>
<dbReference type="EMBL" id="LXSF01000007">
    <property type="protein sequence ID" value="OAM16163.1"/>
    <property type="molecule type" value="Genomic_DNA"/>
</dbReference>
<accession>A0A1A9RD35</accession>
<evidence type="ECO:0000313" key="10">
    <source>
        <dbReference type="EMBL" id="OAM21834.1"/>
    </source>
</evidence>
<sequence>MFGGVHELSIDSKGRLAIPAKFRDLLARHYTPSLVVTVEARTHLVMYPEAEWQKTAENLQAMNVSGNPAARMFRDLMLNHAETLDLDASGRILLPPSLRRRVQFDKEVTLVGRADRLELWNRERWEANMNAVLDMDPDELAEQLDKAGFRL</sequence>
<dbReference type="InterPro" id="IPR007159">
    <property type="entry name" value="SpoVT-AbrB_dom"/>
</dbReference>
<dbReference type="NCBIfam" id="TIGR00242">
    <property type="entry name" value="division/cell wall cluster transcriptional repressor MraZ"/>
    <property type="match status" value="1"/>
</dbReference>
<dbReference type="Proteomes" id="UP000078003">
    <property type="component" value="Unassembled WGS sequence"/>
</dbReference>
<dbReference type="PROSITE" id="PS51740">
    <property type="entry name" value="SPOVT_ABRB"/>
    <property type="match status" value="2"/>
</dbReference>